<dbReference type="RefSeq" id="WP_379787033.1">
    <property type="nucleotide sequence ID" value="NZ_JBHSHL010000003.1"/>
</dbReference>
<feature type="domain" description="Uncharacterized protein YyaB-like PH" evidence="2">
    <location>
        <begin position="63"/>
        <end position="133"/>
    </location>
</feature>
<feature type="transmembrane region" description="Helical" evidence="1">
    <location>
        <begin position="7"/>
        <end position="27"/>
    </location>
</feature>
<reference evidence="4" key="1">
    <citation type="journal article" date="2019" name="Int. J. Syst. Evol. Microbiol.">
        <title>The Global Catalogue of Microorganisms (GCM) 10K type strain sequencing project: providing services to taxonomists for standard genome sequencing and annotation.</title>
        <authorList>
            <consortium name="The Broad Institute Genomics Platform"/>
            <consortium name="The Broad Institute Genome Sequencing Center for Infectious Disease"/>
            <person name="Wu L."/>
            <person name="Ma J."/>
        </authorList>
    </citation>
    <scope>NUCLEOTIDE SEQUENCE [LARGE SCALE GENOMIC DNA]</scope>
    <source>
        <strain evidence="4">CCUG 46385</strain>
    </source>
</reference>
<sequence length="139" mass="15939">MRFKGKVGGWFYATMLFVAVVTVPTLIRGAMFDYDLFALIINWAVFVLVEGFFVSILLFNYVELKEGTLFIRFGPIKTQIPYSDIVSLSKTNNPLSSLAASLDRIEIRRKAKSGLMISIKDKERFFEEIKKINPDIKIF</sequence>
<protein>
    <submittedName>
        <fullName evidence="3">PH domain-containing protein</fullName>
    </submittedName>
</protein>
<organism evidence="3 4">
    <name type="scientific">Filifactor villosus</name>
    <dbReference type="NCBI Taxonomy" id="29374"/>
    <lineage>
        <taxon>Bacteria</taxon>
        <taxon>Bacillati</taxon>
        <taxon>Bacillota</taxon>
        <taxon>Clostridia</taxon>
        <taxon>Peptostreptococcales</taxon>
        <taxon>Filifactoraceae</taxon>
        <taxon>Filifactor</taxon>
    </lineage>
</organism>
<gene>
    <name evidence="3" type="ORF">ACFO4R_00705</name>
</gene>
<dbReference type="InterPro" id="IPR009589">
    <property type="entry name" value="PH_YyaB-like"/>
</dbReference>
<proteinExistence type="predicted"/>
<accession>A0ABV9QJP2</accession>
<keyword evidence="1" id="KW-0812">Transmembrane</keyword>
<evidence type="ECO:0000313" key="3">
    <source>
        <dbReference type="EMBL" id="MFC4803591.1"/>
    </source>
</evidence>
<feature type="transmembrane region" description="Helical" evidence="1">
    <location>
        <begin position="39"/>
        <end position="62"/>
    </location>
</feature>
<keyword evidence="1" id="KW-0472">Membrane</keyword>
<dbReference type="Proteomes" id="UP001595916">
    <property type="component" value="Unassembled WGS sequence"/>
</dbReference>
<keyword evidence="4" id="KW-1185">Reference proteome</keyword>
<dbReference type="EMBL" id="JBHSHL010000003">
    <property type="protein sequence ID" value="MFC4803591.1"/>
    <property type="molecule type" value="Genomic_DNA"/>
</dbReference>
<name>A0ABV9QJP2_9FIRM</name>
<keyword evidence="1" id="KW-1133">Transmembrane helix</keyword>
<evidence type="ECO:0000256" key="1">
    <source>
        <dbReference type="SAM" id="Phobius"/>
    </source>
</evidence>
<comment type="caution">
    <text evidence="3">The sequence shown here is derived from an EMBL/GenBank/DDBJ whole genome shotgun (WGS) entry which is preliminary data.</text>
</comment>
<dbReference type="Pfam" id="PF06713">
    <property type="entry name" value="bPH_4"/>
    <property type="match status" value="1"/>
</dbReference>
<evidence type="ECO:0000313" key="4">
    <source>
        <dbReference type="Proteomes" id="UP001595916"/>
    </source>
</evidence>
<evidence type="ECO:0000259" key="2">
    <source>
        <dbReference type="Pfam" id="PF06713"/>
    </source>
</evidence>